<comment type="caution">
    <text evidence="7">The sequence shown here is derived from an EMBL/GenBank/DDBJ whole genome shotgun (WGS) entry which is preliminary data.</text>
</comment>
<proteinExistence type="predicted"/>
<sequence length="388" mass="41571">MPRVIWHLGWISFFADVSSEMAYPIVPLFVSQVLRAPVAALGAIEGVAQAVVSIMKGWSGVQSDRIGRRLPFVQWGYGLSAIGKPLLAFTSVWPAVLGARSLDRLGKGLRTTARDALIADAADPRDYGKAFGLHSGLDTAGAFVGVMLLALLVWRGLASADFRNLFLWAGVPGLVSWFLTLLLREPRARDASEAKPPEAGKAAKRFDLKSLSPAYWRALGLSTLFALANSSDTFLLLRASTLGMSLLAVVLSYALYNVTYTLTTYPSGALSDRLGRWRLLAIGWVFYAIVYAGFAMSGAGLIWLLFALYGVYIGATQGVNRALIADLAPKDARGSALGLFHMSTGFATLLASLLGGWLWDRYGAPATFYAGSGLALVSAALIPLTRSK</sequence>
<dbReference type="Proteomes" id="UP000727962">
    <property type="component" value="Unassembled WGS sequence"/>
</dbReference>
<evidence type="ECO:0000256" key="4">
    <source>
        <dbReference type="ARBA" id="ARBA00023136"/>
    </source>
</evidence>
<feature type="transmembrane region" description="Helical" evidence="5">
    <location>
        <begin position="277"/>
        <end position="296"/>
    </location>
</feature>
<evidence type="ECO:0000313" key="7">
    <source>
        <dbReference type="EMBL" id="MBI1755507.1"/>
    </source>
</evidence>
<dbReference type="PANTHER" id="PTHR23518">
    <property type="entry name" value="C-METHYLTRANSFERASE"/>
    <property type="match status" value="1"/>
</dbReference>
<keyword evidence="2 5" id="KW-0812">Transmembrane</keyword>
<dbReference type="InterPro" id="IPR020846">
    <property type="entry name" value="MFS_dom"/>
</dbReference>
<dbReference type="GO" id="GO:0022857">
    <property type="term" value="F:transmembrane transporter activity"/>
    <property type="evidence" value="ECO:0007669"/>
    <property type="project" value="InterPro"/>
</dbReference>
<dbReference type="PROSITE" id="PS00216">
    <property type="entry name" value="SUGAR_TRANSPORT_1"/>
    <property type="match status" value="1"/>
</dbReference>
<evidence type="ECO:0000256" key="1">
    <source>
        <dbReference type="ARBA" id="ARBA00004651"/>
    </source>
</evidence>
<feature type="transmembrane region" description="Helical" evidence="5">
    <location>
        <begin position="302"/>
        <end position="324"/>
    </location>
</feature>
<dbReference type="PROSITE" id="PS50850">
    <property type="entry name" value="MFS"/>
    <property type="match status" value="1"/>
</dbReference>
<dbReference type="GO" id="GO:0005886">
    <property type="term" value="C:plasma membrane"/>
    <property type="evidence" value="ECO:0007669"/>
    <property type="project" value="UniProtKB-SubCell"/>
</dbReference>
<dbReference type="SUPFAM" id="SSF103473">
    <property type="entry name" value="MFS general substrate transporter"/>
    <property type="match status" value="1"/>
</dbReference>
<dbReference type="InterPro" id="IPR005829">
    <property type="entry name" value="Sugar_transporter_CS"/>
</dbReference>
<evidence type="ECO:0000313" key="8">
    <source>
        <dbReference type="Proteomes" id="UP000727962"/>
    </source>
</evidence>
<keyword evidence="3 5" id="KW-1133">Transmembrane helix</keyword>
<feature type="domain" description="Major facilitator superfamily (MFS) profile" evidence="6">
    <location>
        <begin position="1"/>
        <end position="388"/>
    </location>
</feature>
<keyword evidence="4 5" id="KW-0472">Membrane</keyword>
<comment type="subcellular location">
    <subcellularLocation>
        <location evidence="1">Cell membrane</location>
        <topology evidence="1">Multi-pass membrane protein</topology>
    </subcellularLocation>
</comment>
<dbReference type="InterPro" id="IPR011701">
    <property type="entry name" value="MFS"/>
</dbReference>
<feature type="transmembrane region" description="Helical" evidence="5">
    <location>
        <begin position="365"/>
        <end position="384"/>
    </location>
</feature>
<feature type="transmembrane region" description="Helical" evidence="5">
    <location>
        <begin position="236"/>
        <end position="256"/>
    </location>
</feature>
<evidence type="ECO:0000256" key="5">
    <source>
        <dbReference type="SAM" id="Phobius"/>
    </source>
</evidence>
<evidence type="ECO:0000259" key="6">
    <source>
        <dbReference type="PROSITE" id="PS50850"/>
    </source>
</evidence>
<evidence type="ECO:0000256" key="2">
    <source>
        <dbReference type="ARBA" id="ARBA00022692"/>
    </source>
</evidence>
<gene>
    <name evidence="7" type="ORF">HYR64_00175</name>
</gene>
<dbReference type="Pfam" id="PF07690">
    <property type="entry name" value="MFS_1"/>
    <property type="match status" value="1"/>
</dbReference>
<reference evidence="7" key="1">
    <citation type="submission" date="2020-07" db="EMBL/GenBank/DDBJ databases">
        <title>Huge and variable diversity of episymbiotic CPR bacteria and DPANN archaea in groundwater ecosystems.</title>
        <authorList>
            <person name="He C.Y."/>
            <person name="Keren R."/>
            <person name="Whittaker M."/>
            <person name="Farag I.F."/>
            <person name="Doudna J."/>
            <person name="Cate J.H.D."/>
            <person name="Banfield J.F."/>
        </authorList>
    </citation>
    <scope>NUCLEOTIDE SEQUENCE</scope>
    <source>
        <strain evidence="7">NC_groundwater_17_Pr7_B-0.1um_64_12</strain>
    </source>
</reference>
<dbReference type="EMBL" id="JACOSL010000002">
    <property type="protein sequence ID" value="MBI1755507.1"/>
    <property type="molecule type" value="Genomic_DNA"/>
</dbReference>
<feature type="transmembrane region" description="Helical" evidence="5">
    <location>
        <begin position="135"/>
        <end position="154"/>
    </location>
</feature>
<feature type="transmembrane region" description="Helical" evidence="5">
    <location>
        <begin position="336"/>
        <end position="359"/>
    </location>
</feature>
<dbReference type="AlphaFoldDB" id="A0A931LQH3"/>
<feature type="transmembrane region" description="Helical" evidence="5">
    <location>
        <begin position="166"/>
        <end position="183"/>
    </location>
</feature>
<evidence type="ECO:0000256" key="3">
    <source>
        <dbReference type="ARBA" id="ARBA00022989"/>
    </source>
</evidence>
<dbReference type="CDD" id="cd17370">
    <property type="entry name" value="MFS_MJ1317_like"/>
    <property type="match status" value="1"/>
</dbReference>
<organism evidence="7 8">
    <name type="scientific">Fimbriimonas ginsengisoli</name>
    <dbReference type="NCBI Taxonomy" id="1005039"/>
    <lineage>
        <taxon>Bacteria</taxon>
        <taxon>Bacillati</taxon>
        <taxon>Armatimonadota</taxon>
        <taxon>Fimbriimonadia</taxon>
        <taxon>Fimbriimonadales</taxon>
        <taxon>Fimbriimonadaceae</taxon>
        <taxon>Fimbriimonas</taxon>
    </lineage>
</organism>
<dbReference type="Gene3D" id="1.20.1250.20">
    <property type="entry name" value="MFS general substrate transporter like domains"/>
    <property type="match status" value="2"/>
</dbReference>
<protein>
    <submittedName>
        <fullName evidence="7">MFS transporter</fullName>
    </submittedName>
</protein>
<name>A0A931LQH3_FIMGI</name>
<accession>A0A931LQH3</accession>
<dbReference type="InterPro" id="IPR036259">
    <property type="entry name" value="MFS_trans_sf"/>
</dbReference>
<dbReference type="PANTHER" id="PTHR23518:SF2">
    <property type="entry name" value="MAJOR FACILITATOR SUPERFAMILY TRANSPORTER"/>
    <property type="match status" value="1"/>
</dbReference>